<proteinExistence type="predicted"/>
<name>A0AAU7TC85_9ACTN</name>
<evidence type="ECO:0000313" key="2">
    <source>
        <dbReference type="EMBL" id="XBV24440.1"/>
    </source>
</evidence>
<evidence type="ECO:0000256" key="1">
    <source>
        <dbReference type="SAM" id="MobiDB-lite"/>
    </source>
</evidence>
<feature type="compositionally biased region" description="Low complexity" evidence="1">
    <location>
        <begin position="47"/>
        <end position="57"/>
    </location>
</feature>
<protein>
    <submittedName>
        <fullName evidence="2">Uncharacterized protein</fullName>
    </submittedName>
</protein>
<dbReference type="AlphaFoldDB" id="A0AAU7TC85"/>
<feature type="region of interest" description="Disordered" evidence="1">
    <location>
        <begin position="42"/>
        <end position="82"/>
    </location>
</feature>
<sequence>MEGGVGEDGAAVGVEHDVLGGDRAVGEAGVVEVGYGFGHGGQEGDEFAAGQGAAAGEEGCEGAGDEVLGDEDPAGAGLVELS</sequence>
<reference evidence="2" key="1">
    <citation type="submission" date="2024-06" db="EMBL/GenBank/DDBJ databases">
        <title>Kribbella sp. strain HUAS MG21 genome sequences.</title>
        <authorList>
            <person name="Mo P."/>
        </authorList>
    </citation>
    <scope>NUCLEOTIDE SEQUENCE</scope>
    <source>
        <strain evidence="2">HUAS MG21</strain>
    </source>
</reference>
<feature type="compositionally biased region" description="Acidic residues" evidence="1">
    <location>
        <begin position="58"/>
        <end position="73"/>
    </location>
</feature>
<organism evidence="2">
    <name type="scientific">Kribbella sp. HUAS MG21</name>
    <dbReference type="NCBI Taxonomy" id="3160966"/>
    <lineage>
        <taxon>Bacteria</taxon>
        <taxon>Bacillati</taxon>
        <taxon>Actinomycetota</taxon>
        <taxon>Actinomycetes</taxon>
        <taxon>Propionibacteriales</taxon>
        <taxon>Kribbellaceae</taxon>
        <taxon>Kribbella</taxon>
    </lineage>
</organism>
<accession>A0AAU7TC85</accession>
<gene>
    <name evidence="2" type="ORF">ABN611_38515</name>
</gene>
<dbReference type="EMBL" id="CP158165">
    <property type="protein sequence ID" value="XBV24440.1"/>
    <property type="molecule type" value="Genomic_DNA"/>
</dbReference>